<comment type="caution">
    <text evidence="1">The sequence shown here is derived from an EMBL/GenBank/DDBJ whole genome shotgun (WGS) entry which is preliminary data.</text>
</comment>
<accession>A0ABS1G3M8</accession>
<keyword evidence="2" id="KW-1185">Reference proteome</keyword>
<gene>
    <name evidence="1" type="ORF">JI642_05000</name>
</gene>
<dbReference type="Proteomes" id="UP000633035">
    <property type="component" value="Unassembled WGS sequence"/>
</dbReference>
<evidence type="ECO:0000313" key="1">
    <source>
        <dbReference type="EMBL" id="MBK1961459.1"/>
    </source>
</evidence>
<evidence type="ECO:0008006" key="3">
    <source>
        <dbReference type="Google" id="ProtNLM"/>
    </source>
</evidence>
<protein>
    <recommendedName>
        <fullName evidence="3">Transposase</fullName>
    </recommendedName>
</protein>
<name>A0ABS1G3M8_LISIV</name>
<sequence length="46" mass="5556">MWKELTWSCPKKTIINSERLKELLRQKVILEEEMRILIKVIALFIA</sequence>
<dbReference type="RefSeq" id="WP_003720285.1">
    <property type="nucleotide sequence ID" value="NZ_CP009575.1"/>
</dbReference>
<proteinExistence type="predicted"/>
<dbReference type="EMBL" id="JAENOF010000004">
    <property type="protein sequence ID" value="MBK1961459.1"/>
    <property type="molecule type" value="Genomic_DNA"/>
</dbReference>
<evidence type="ECO:0000313" key="2">
    <source>
        <dbReference type="Proteomes" id="UP000633035"/>
    </source>
</evidence>
<reference evidence="1 2" key="1">
    <citation type="submission" date="2021-01" db="EMBL/GenBank/DDBJ databases">
        <title>Listeria ivanovii strains from Norway.</title>
        <authorList>
            <person name="Fagerlund A."/>
        </authorList>
    </citation>
    <scope>NUCLEOTIDE SEQUENCE [LARGE SCALE GENOMIC DNA]</scope>
    <source>
        <strain evidence="1 2">MF6989</strain>
    </source>
</reference>
<organism evidence="1 2">
    <name type="scientific">Listeria ivanovii subsp. londoniensis</name>
    <dbReference type="NCBI Taxonomy" id="202752"/>
    <lineage>
        <taxon>Bacteria</taxon>
        <taxon>Bacillati</taxon>
        <taxon>Bacillota</taxon>
        <taxon>Bacilli</taxon>
        <taxon>Bacillales</taxon>
        <taxon>Listeriaceae</taxon>
        <taxon>Listeria</taxon>
    </lineage>
</organism>